<dbReference type="AlphaFoldDB" id="A0A0J7L9L7"/>
<protein>
    <submittedName>
        <fullName evidence="1">Uncharacterized protein</fullName>
    </submittedName>
</protein>
<evidence type="ECO:0000313" key="1">
    <source>
        <dbReference type="EMBL" id="KMQ65700.1"/>
    </source>
</evidence>
<dbReference type="Proteomes" id="UP000036261">
    <property type="component" value="Unassembled WGS sequence"/>
</dbReference>
<accession>A0A0J7L9L7</accession>
<dbReference type="EMBL" id="LFND01000002">
    <property type="protein sequence ID" value="KMQ65700.1"/>
    <property type="molecule type" value="Genomic_DNA"/>
</dbReference>
<reference evidence="1 2" key="1">
    <citation type="journal article" date="2013" name="Int. J. Syst. Evol. Microbiol.">
        <title>Chryseobacterium angstadtii sp. nov., isolated from a newt tank.</title>
        <authorList>
            <person name="Kirk K.E."/>
            <person name="Hoffman J.A."/>
            <person name="Smith K.A."/>
            <person name="Strahan B.L."/>
            <person name="Failor K.C."/>
            <person name="Krebs J.E."/>
            <person name="Gale A.N."/>
            <person name="Do T.D."/>
            <person name="Sontag T.C."/>
            <person name="Batties A.M."/>
            <person name="Mistiszyn K."/>
            <person name="Newman J.D."/>
        </authorList>
    </citation>
    <scope>NUCLEOTIDE SEQUENCE [LARGE SCALE GENOMIC DNA]</scope>
    <source>
        <strain evidence="1 2">KM</strain>
    </source>
</reference>
<comment type="caution">
    <text evidence="1">The sequence shown here is derived from an EMBL/GenBank/DDBJ whole genome shotgun (WGS) entry which is preliminary data.</text>
</comment>
<evidence type="ECO:0000313" key="2">
    <source>
        <dbReference type="Proteomes" id="UP000036261"/>
    </source>
</evidence>
<dbReference type="STRING" id="558151.ACM46_07455"/>
<proteinExistence type="predicted"/>
<dbReference type="PATRIC" id="fig|558151.6.peg.1565"/>
<name>A0A0J7L9L7_9FLAO</name>
<sequence length="245" mass="28551">MNEKDYLTAISEWNRYLQNYYLISNLIPTNYVFDLSSDQITKIKDANKYVDLCAEIGVLDNQMYLIFVPLDEQGHREKGVTEYQYTVLGPLKHDLRLQETKEFTIVKNAVISSNLTKVDDNMNTNFPVSSQPVLDQDIAVEAIERWRNEGMEWFFRECNEFKGERVFRRFYIPEADLCHPIPKVASVKCSFGLRHNDIYQRMLVTLIFISSHELLQQGESTEMVSNTYDWAKPCPPVCRIPELGS</sequence>
<keyword evidence="2" id="KW-1185">Reference proteome</keyword>
<organism evidence="1 2">
    <name type="scientific">Chryseobacterium angstadtii</name>
    <dbReference type="NCBI Taxonomy" id="558151"/>
    <lineage>
        <taxon>Bacteria</taxon>
        <taxon>Pseudomonadati</taxon>
        <taxon>Bacteroidota</taxon>
        <taxon>Flavobacteriia</taxon>
        <taxon>Flavobacteriales</taxon>
        <taxon>Weeksellaceae</taxon>
        <taxon>Chryseobacterium group</taxon>
        <taxon>Chryseobacterium</taxon>
    </lineage>
</organism>
<dbReference type="RefSeq" id="WP_048506003.1">
    <property type="nucleotide sequence ID" value="NZ_LFND01000002.1"/>
</dbReference>
<gene>
    <name evidence="1" type="ORF">ACM46_07455</name>
</gene>
<dbReference type="OrthoDB" id="714053at2"/>